<proteinExistence type="predicted"/>
<protein>
    <submittedName>
        <fullName evidence="2">Uncharacterized protein</fullName>
    </submittedName>
</protein>
<name>A0ABU7CVI2_9TELE</name>
<evidence type="ECO:0000313" key="3">
    <source>
        <dbReference type="Proteomes" id="UP001352852"/>
    </source>
</evidence>
<keyword evidence="3" id="KW-1185">Reference proteome</keyword>
<accession>A0ABU7CVI2</accession>
<gene>
    <name evidence="2" type="ORF">CHARACLAT_004903</name>
</gene>
<feature type="compositionally biased region" description="Basic and acidic residues" evidence="1">
    <location>
        <begin position="31"/>
        <end position="43"/>
    </location>
</feature>
<feature type="non-terminal residue" evidence="2">
    <location>
        <position position="1"/>
    </location>
</feature>
<organism evidence="2 3">
    <name type="scientific">Characodon lateralis</name>
    <dbReference type="NCBI Taxonomy" id="208331"/>
    <lineage>
        <taxon>Eukaryota</taxon>
        <taxon>Metazoa</taxon>
        <taxon>Chordata</taxon>
        <taxon>Craniata</taxon>
        <taxon>Vertebrata</taxon>
        <taxon>Euteleostomi</taxon>
        <taxon>Actinopterygii</taxon>
        <taxon>Neopterygii</taxon>
        <taxon>Teleostei</taxon>
        <taxon>Neoteleostei</taxon>
        <taxon>Acanthomorphata</taxon>
        <taxon>Ovalentaria</taxon>
        <taxon>Atherinomorphae</taxon>
        <taxon>Cyprinodontiformes</taxon>
        <taxon>Goodeidae</taxon>
        <taxon>Characodon</taxon>
    </lineage>
</organism>
<evidence type="ECO:0000256" key="1">
    <source>
        <dbReference type="SAM" id="MobiDB-lite"/>
    </source>
</evidence>
<evidence type="ECO:0000313" key="2">
    <source>
        <dbReference type="EMBL" id="MED6266719.1"/>
    </source>
</evidence>
<feature type="region of interest" description="Disordered" evidence="1">
    <location>
        <begin position="27"/>
        <end position="46"/>
    </location>
</feature>
<reference evidence="2 3" key="1">
    <citation type="submission" date="2021-06" db="EMBL/GenBank/DDBJ databases">
        <authorList>
            <person name="Palmer J.M."/>
        </authorList>
    </citation>
    <scope>NUCLEOTIDE SEQUENCE [LARGE SCALE GENOMIC DNA]</scope>
    <source>
        <strain evidence="2 3">CL_MEX2019</strain>
        <tissue evidence="2">Muscle</tissue>
    </source>
</reference>
<comment type="caution">
    <text evidence="2">The sequence shown here is derived from an EMBL/GenBank/DDBJ whole genome shotgun (WGS) entry which is preliminary data.</text>
</comment>
<dbReference type="EMBL" id="JAHUTJ010008430">
    <property type="protein sequence ID" value="MED6266719.1"/>
    <property type="molecule type" value="Genomic_DNA"/>
</dbReference>
<dbReference type="Proteomes" id="UP001352852">
    <property type="component" value="Unassembled WGS sequence"/>
</dbReference>
<sequence length="79" mass="8504">NIDLTTSCVQLHSSILGSGEAGAFLQWSTGKRRDTPRPGDEPRTLLLQGNTATNCTTTQPSDDYRISHLKVSCCTLNPG</sequence>